<accession>A0A7S2SM49</accession>
<evidence type="ECO:0000256" key="6">
    <source>
        <dbReference type="ARBA" id="ARBA00023145"/>
    </source>
</evidence>
<keyword evidence="7" id="KW-0812">Transmembrane</keyword>
<dbReference type="GO" id="GO:0006508">
    <property type="term" value="P:proteolysis"/>
    <property type="evidence" value="ECO:0007669"/>
    <property type="project" value="UniProtKB-KW"/>
</dbReference>
<dbReference type="PROSITE" id="PS51767">
    <property type="entry name" value="PEPTIDASE_A1"/>
    <property type="match status" value="1"/>
</dbReference>
<evidence type="ECO:0000256" key="3">
    <source>
        <dbReference type="ARBA" id="ARBA00022729"/>
    </source>
</evidence>
<evidence type="ECO:0000256" key="5">
    <source>
        <dbReference type="ARBA" id="ARBA00022801"/>
    </source>
</evidence>
<organism evidence="10">
    <name type="scientific">Mucochytrium quahogii</name>
    <dbReference type="NCBI Taxonomy" id="96639"/>
    <lineage>
        <taxon>Eukaryota</taxon>
        <taxon>Sar</taxon>
        <taxon>Stramenopiles</taxon>
        <taxon>Bigyra</taxon>
        <taxon>Labyrinthulomycetes</taxon>
        <taxon>Thraustochytrida</taxon>
        <taxon>Thraustochytriidae</taxon>
        <taxon>Mucochytrium</taxon>
    </lineage>
</organism>
<evidence type="ECO:0000313" key="10">
    <source>
        <dbReference type="EMBL" id="CAD9704092.1"/>
    </source>
</evidence>
<gene>
    <name evidence="10" type="ORF">QSP1433_LOCUS15564</name>
</gene>
<dbReference type="Gene3D" id="2.60.120.380">
    <property type="match status" value="1"/>
</dbReference>
<keyword evidence="6" id="KW-0865">Zymogen</keyword>
<dbReference type="InterPro" id="IPR021109">
    <property type="entry name" value="Peptidase_aspartic_dom_sf"/>
</dbReference>
<dbReference type="PANTHER" id="PTHR47965:SF12">
    <property type="entry name" value="ASPARTIC PROTEINASE 3-RELATED"/>
    <property type="match status" value="1"/>
</dbReference>
<feature type="signal peptide" evidence="8">
    <location>
        <begin position="1"/>
        <end position="17"/>
    </location>
</feature>
<dbReference type="EMBL" id="HBHK01024740">
    <property type="protein sequence ID" value="CAD9704092.1"/>
    <property type="molecule type" value="Transcribed_RNA"/>
</dbReference>
<dbReference type="InterPro" id="IPR033121">
    <property type="entry name" value="PEPTIDASE_A1"/>
</dbReference>
<reference evidence="10" key="1">
    <citation type="submission" date="2021-01" db="EMBL/GenBank/DDBJ databases">
        <authorList>
            <person name="Corre E."/>
            <person name="Pelletier E."/>
            <person name="Niang G."/>
            <person name="Scheremetjew M."/>
            <person name="Finn R."/>
            <person name="Kale V."/>
            <person name="Holt S."/>
            <person name="Cochrane G."/>
            <person name="Meng A."/>
            <person name="Brown T."/>
            <person name="Cohen L."/>
        </authorList>
    </citation>
    <scope>NUCLEOTIDE SEQUENCE</scope>
    <source>
        <strain evidence="10">NY070348D</strain>
    </source>
</reference>
<feature type="transmembrane region" description="Helical" evidence="7">
    <location>
        <begin position="1490"/>
        <end position="1510"/>
    </location>
</feature>
<dbReference type="Pfam" id="PF14541">
    <property type="entry name" value="TAXi_C"/>
    <property type="match status" value="1"/>
</dbReference>
<dbReference type="GO" id="GO:0004190">
    <property type="term" value="F:aspartic-type endopeptidase activity"/>
    <property type="evidence" value="ECO:0007669"/>
    <property type="project" value="UniProtKB-KW"/>
</dbReference>
<keyword evidence="5" id="KW-0378">Hydrolase</keyword>
<evidence type="ECO:0000256" key="1">
    <source>
        <dbReference type="ARBA" id="ARBA00007447"/>
    </source>
</evidence>
<dbReference type="Gene3D" id="2.40.70.10">
    <property type="entry name" value="Acid Proteases"/>
    <property type="match status" value="2"/>
</dbReference>
<proteinExistence type="inferred from homology"/>
<dbReference type="InterPro" id="IPR001461">
    <property type="entry name" value="Aspartic_peptidase_A1"/>
</dbReference>
<keyword evidence="3 8" id="KW-0732">Signal</keyword>
<evidence type="ECO:0000256" key="4">
    <source>
        <dbReference type="ARBA" id="ARBA00022750"/>
    </source>
</evidence>
<dbReference type="PANTHER" id="PTHR47965">
    <property type="entry name" value="ASPARTYL PROTEASE-RELATED"/>
    <property type="match status" value="1"/>
</dbReference>
<evidence type="ECO:0000256" key="8">
    <source>
        <dbReference type="SAM" id="SignalP"/>
    </source>
</evidence>
<dbReference type="SUPFAM" id="SSF50630">
    <property type="entry name" value="Acid proteases"/>
    <property type="match status" value="1"/>
</dbReference>
<feature type="domain" description="Peptidase A1" evidence="9">
    <location>
        <begin position="38"/>
        <end position="374"/>
    </location>
</feature>
<sequence>MVHWLGLLAFGLLCANGDKAVNTWKVKVEGDHVGSLHLVAEVKLGIDSVGYPVVVGVGSGLTQVCCDKGTGMCTNHQGYVLKHNELLKYNELCDVKGLDDECVLGKFSNDFFSPNRPGETYDFEARVVSSRVAVLSGETVELSFACIDKYGVFPDQGKTVPNSLLLGPGVEKFPKSSFVSELFSQGTISRDGFSCCLSKRDGAIFLGGVWPTSVRYTYTPIISAEKLVSVQLEGLFLLGSSDQAYTETNLKSQLAGLNFGSGVTTLENDAYRSFLKNLKTFASADENDDIIMPHNVRTPCFSETEKKKLPVLAFLFHGSTLNVESDNYLYEKVIASKQLYCLSIIPGTSTALGLRLFFEKVLMFDFSLSMVGFATGPCSTEPAKDSTTMLLKGVQMLDIVAKNRYQYYKFPISGDAFDVAISVSSFRGDPDLYVTFGDTLPTREKYDVASFVSQTLEYVSIDKTKLKGKTQMCIGVYGHFDQSYFSIVAYTPNDMTSAVTLLDGFSVIVNSAKLVHFSFDPVIGSSFVSASEIAVVPLGGDADVFVSKSKVFPDPGNRDTYEQSATHKGGEEEFLSIPSVKNKRETLRISVRTLDEQTKYSITATSATSTLTLQSGKVVYFNVRKDGYQYFKLFSNKEKSDIQIYVRGFGTADPDVFVGCELYPIGTKNGKPSEKHYKWMSMWKGSDSIVIEASDANYCESRIFYIAVQGFKAGRFSIFAVKDTDGPFMNLVSGVAQYGVVGENQYRFYQLQLPKESHEVLIHIQHVRGSRRHMYLYATDEFMFHAPEGDDFCDSVDPAKVPCEGHNGACKCSTFGARGHFGLVPGCGRQFKNPEEGSRDYCYVRDPVNCELVDGYVEEAKKVKGNRFKFCKTGPANKHQLPIQQNEHSYKWSMDGAQQQMKIKIGKKMSKLTMGVYSEGFHASYMLTATVNPSTGTSGDGGSKVPPISHLTSAVPSSGNMLLVSEKQYFSYHMDPDTLKDPEEALSILVTVQSGLVALYVSRTEQYPSAGSSSWQSLNINSGDTQGYIHIDLSKPCEGKHTVQGSCDRNKILDPGEHRGLFFIGVEAKERSIFSVTALVGGDYIHLSEGITFNAALTKHGAFGALFEFEPNSPENVIHIEQRDRNLTQGEWMCPMHIYVVFCDSDQGCKRREGVPSSTTATNEGLIEKNRYGMATKVELSPIVLRASKQRFHIGVFAPSTSDECIQDIPFSIVYLADKKKTLIDGNCLKSSTQCMRDGIIENDDAKVFEVSGEVDIELESCRGSLSLAICAQSFRGDGTRTKNGEQQECGYSNTNFFKNTGTNGVVTRDHDLTDPKKPSYMTYILSLRGTSANIPAEYQLRFIDSSSRNKRFPPHLHNKRFKVDTTDSTKIVIKQLDLTHDDIKLVGGDVPNPDQLVFSVLIWKKDSVAHIEGAQPNTPCGIDYMKKQGIVEKHGCPNLLETDCSIPKDLGEYQVTLLVGCQKGCGNLLFNYLDVSLTMKHRHRKHKGWIVSLVLISLLLIAVVLLFVARKLHREKNILASRLEYEMHDVRNMATSQANFAQIPDAGAGVSLLQESDELGDQI</sequence>
<feature type="chain" id="PRO_5031387263" description="Peptidase A1 domain-containing protein" evidence="8">
    <location>
        <begin position="18"/>
        <end position="1564"/>
    </location>
</feature>
<keyword evidence="4" id="KW-0064">Aspartyl protease</keyword>
<dbReference type="InterPro" id="IPR032799">
    <property type="entry name" value="TAXi_C"/>
</dbReference>
<evidence type="ECO:0000256" key="2">
    <source>
        <dbReference type="ARBA" id="ARBA00022670"/>
    </source>
</evidence>
<protein>
    <recommendedName>
        <fullName evidence="9">Peptidase A1 domain-containing protein</fullName>
    </recommendedName>
</protein>
<evidence type="ECO:0000259" key="9">
    <source>
        <dbReference type="PROSITE" id="PS51767"/>
    </source>
</evidence>
<keyword evidence="7" id="KW-1133">Transmembrane helix</keyword>
<comment type="similarity">
    <text evidence="1">Belongs to the peptidase A1 family.</text>
</comment>
<name>A0A7S2SM49_9STRA</name>
<keyword evidence="2" id="KW-0645">Protease</keyword>
<keyword evidence="7" id="KW-0472">Membrane</keyword>
<evidence type="ECO:0000256" key="7">
    <source>
        <dbReference type="SAM" id="Phobius"/>
    </source>
</evidence>